<dbReference type="InterPro" id="IPR008280">
    <property type="entry name" value="Tub_FtsZ_C"/>
</dbReference>
<evidence type="ECO:0000256" key="3">
    <source>
        <dbReference type="ARBA" id="ARBA00018848"/>
    </source>
</evidence>
<evidence type="ECO:0000259" key="12">
    <source>
        <dbReference type="SMART" id="SM00865"/>
    </source>
</evidence>
<dbReference type="GO" id="GO:0051417">
    <property type="term" value="P:microtubule nucleation by spindle pole body"/>
    <property type="evidence" value="ECO:0007669"/>
    <property type="project" value="EnsemblFungi"/>
</dbReference>
<dbReference type="AlphaFoldDB" id="C5MDV8"/>
<evidence type="ECO:0000259" key="11">
    <source>
        <dbReference type="SMART" id="SM00864"/>
    </source>
</evidence>
<keyword evidence="14" id="KW-1185">Reference proteome</keyword>
<evidence type="ECO:0000256" key="10">
    <source>
        <dbReference type="SAM" id="MobiDB-lite"/>
    </source>
</evidence>
<dbReference type="InterPro" id="IPR002454">
    <property type="entry name" value="Gamma_tubulin"/>
</dbReference>
<dbReference type="PROSITE" id="PS00227">
    <property type="entry name" value="TUBULIN"/>
    <property type="match status" value="1"/>
</dbReference>
<proteinExistence type="inferred from homology"/>
<feature type="region of interest" description="Disordered" evidence="10">
    <location>
        <begin position="512"/>
        <end position="536"/>
    </location>
</feature>
<organism evidence="13 14">
    <name type="scientific">Candida tropicalis (strain ATCC MYA-3404 / T1)</name>
    <name type="common">Yeast</name>
    <dbReference type="NCBI Taxonomy" id="294747"/>
    <lineage>
        <taxon>Eukaryota</taxon>
        <taxon>Fungi</taxon>
        <taxon>Dikarya</taxon>
        <taxon>Ascomycota</taxon>
        <taxon>Saccharomycotina</taxon>
        <taxon>Pichiomycetes</taxon>
        <taxon>Debaryomycetaceae</taxon>
        <taxon>Candida/Lodderomyces clade</taxon>
        <taxon>Candida</taxon>
    </lineage>
</organism>
<dbReference type="SUPFAM" id="SSF55307">
    <property type="entry name" value="Tubulin C-terminal domain-like"/>
    <property type="match status" value="1"/>
</dbReference>
<reference evidence="13 14" key="1">
    <citation type="journal article" date="2009" name="Nature">
        <title>Evolution of pathogenicity and sexual reproduction in eight Candida genomes.</title>
        <authorList>
            <person name="Butler G."/>
            <person name="Rasmussen M.D."/>
            <person name="Lin M.F."/>
            <person name="Santos M.A."/>
            <person name="Sakthikumar S."/>
            <person name="Munro C.A."/>
            <person name="Rheinbay E."/>
            <person name="Grabherr M."/>
            <person name="Forche A."/>
            <person name="Reedy J.L."/>
            <person name="Agrafioti I."/>
            <person name="Arnaud M.B."/>
            <person name="Bates S."/>
            <person name="Brown A.J."/>
            <person name="Brunke S."/>
            <person name="Costanzo M.C."/>
            <person name="Fitzpatrick D.A."/>
            <person name="de Groot P.W."/>
            <person name="Harris D."/>
            <person name="Hoyer L.L."/>
            <person name="Hube B."/>
            <person name="Klis F.M."/>
            <person name="Kodira C."/>
            <person name="Lennard N."/>
            <person name="Logue M.E."/>
            <person name="Martin R."/>
            <person name="Neiman A.M."/>
            <person name="Nikolaou E."/>
            <person name="Quail M.A."/>
            <person name="Quinn J."/>
            <person name="Santos M.C."/>
            <person name="Schmitzberger F.F."/>
            <person name="Sherlock G."/>
            <person name="Shah P."/>
            <person name="Silverstein K.A."/>
            <person name="Skrzypek M.S."/>
            <person name="Soll D."/>
            <person name="Staggs R."/>
            <person name="Stansfield I."/>
            <person name="Stumpf M.P."/>
            <person name="Sudbery P.E."/>
            <person name="Srikantha T."/>
            <person name="Zeng Q."/>
            <person name="Berman J."/>
            <person name="Berriman M."/>
            <person name="Heitman J."/>
            <person name="Gow N.A."/>
            <person name="Lorenz M.C."/>
            <person name="Birren B.W."/>
            <person name="Kellis M."/>
            <person name="Cuomo C.A."/>
        </authorList>
    </citation>
    <scope>NUCLEOTIDE SEQUENCE [LARGE SCALE GENOMIC DNA]</scope>
    <source>
        <strain evidence="14">ATCC MYA-3404 / T1</strain>
    </source>
</reference>
<dbReference type="SMART" id="SM00864">
    <property type="entry name" value="Tubulin"/>
    <property type="match status" value="1"/>
</dbReference>
<accession>C5MDV8</accession>
<dbReference type="PRINTS" id="PR01164">
    <property type="entry name" value="GAMMATUBULIN"/>
</dbReference>
<dbReference type="GO" id="GO:2000767">
    <property type="term" value="P:positive regulation of cytoplasmic translation"/>
    <property type="evidence" value="ECO:0007669"/>
    <property type="project" value="EnsemblFungi"/>
</dbReference>
<name>C5MDV8_CANTT</name>
<dbReference type="PANTHER" id="PTHR11588">
    <property type="entry name" value="TUBULIN"/>
    <property type="match status" value="1"/>
</dbReference>
<dbReference type="GO" id="GO:0005824">
    <property type="term" value="C:outer plaque of spindle pole body"/>
    <property type="evidence" value="ECO:0007669"/>
    <property type="project" value="EnsemblFungi"/>
</dbReference>
<dbReference type="OrthoDB" id="10249382at2759"/>
<dbReference type="EMBL" id="GG692399">
    <property type="protein sequence ID" value="EER32189.1"/>
    <property type="molecule type" value="Genomic_DNA"/>
</dbReference>
<dbReference type="InterPro" id="IPR000217">
    <property type="entry name" value="Tubulin"/>
</dbReference>
<dbReference type="STRING" id="294747.C5MDV8"/>
<comment type="function">
    <text evidence="9">Tubulin is the major constituent of microtubules, protein filaments consisting of alpha- and beta-tubulin heterodimers. Gamma-tubulin is a key component of the gamma-tubulin ring complex (gTuRC) which mediates microtubule nucleation. The gTuRC regulates the minus-end nucleation of alpha-beta tubulin heterodimers that grow into microtubule protafilaments, a critical step in centrosome duplication and spindle formation.</text>
</comment>
<dbReference type="GO" id="GO:0031122">
    <property type="term" value="P:cytoplasmic microtubule organization"/>
    <property type="evidence" value="ECO:0007669"/>
    <property type="project" value="InterPro"/>
</dbReference>
<comment type="subcellular location">
    <subcellularLocation>
        <location evidence="1">Cytoplasm</location>
        <location evidence="1">Cytoskeleton</location>
        <location evidence="1">Microtubule organizing center</location>
    </subcellularLocation>
</comment>
<dbReference type="Gene3D" id="3.40.50.1440">
    <property type="entry name" value="Tubulin/FtsZ, GTPase domain"/>
    <property type="match status" value="1"/>
</dbReference>
<dbReference type="InterPro" id="IPR018316">
    <property type="entry name" value="Tubulin/FtsZ_2-layer-sand-dom"/>
</dbReference>
<keyword evidence="8" id="KW-0206">Cytoskeleton</keyword>
<dbReference type="RefSeq" id="XP_002549563.1">
    <property type="nucleotide sequence ID" value="XM_002549517.1"/>
</dbReference>
<dbReference type="eggNOG" id="KOG1374">
    <property type="taxonomic scope" value="Eukaryota"/>
</dbReference>
<dbReference type="InterPro" id="IPR017975">
    <property type="entry name" value="Tubulin_CS"/>
</dbReference>
<gene>
    <name evidence="13" type="ORF">CTRG_03860</name>
</gene>
<dbReference type="KEGG" id="ctp:CTRG_03860"/>
<dbReference type="GO" id="GO:0008275">
    <property type="term" value="C:gamma-tubulin small complex"/>
    <property type="evidence" value="ECO:0007669"/>
    <property type="project" value="EnsemblFungi"/>
</dbReference>
<evidence type="ECO:0000256" key="1">
    <source>
        <dbReference type="ARBA" id="ARBA00004267"/>
    </source>
</evidence>
<dbReference type="CDD" id="cd02188">
    <property type="entry name" value="gamma_tubulin"/>
    <property type="match status" value="1"/>
</dbReference>
<dbReference type="Pfam" id="PF00091">
    <property type="entry name" value="Tubulin"/>
    <property type="match status" value="1"/>
</dbReference>
<keyword evidence="7 9" id="KW-0342">GTP-binding</keyword>
<evidence type="ECO:0000256" key="9">
    <source>
        <dbReference type="RuleBase" id="RU000352"/>
    </source>
</evidence>
<evidence type="ECO:0000313" key="13">
    <source>
        <dbReference type="EMBL" id="EER32189.1"/>
    </source>
</evidence>
<dbReference type="VEuPathDB" id="FungiDB:CTRG_03860"/>
<evidence type="ECO:0000256" key="8">
    <source>
        <dbReference type="ARBA" id="ARBA00023212"/>
    </source>
</evidence>
<evidence type="ECO:0000256" key="5">
    <source>
        <dbReference type="ARBA" id="ARBA00022701"/>
    </source>
</evidence>
<dbReference type="SMART" id="SM00865">
    <property type="entry name" value="Tubulin_C"/>
    <property type="match status" value="1"/>
</dbReference>
<dbReference type="SUPFAM" id="SSF52490">
    <property type="entry name" value="Tubulin nucleotide-binding domain-like"/>
    <property type="match status" value="1"/>
</dbReference>
<evidence type="ECO:0000256" key="4">
    <source>
        <dbReference type="ARBA" id="ARBA00022490"/>
    </source>
</evidence>
<evidence type="ECO:0000313" key="14">
    <source>
        <dbReference type="Proteomes" id="UP000002037"/>
    </source>
</evidence>
<dbReference type="GeneID" id="8297915"/>
<keyword evidence="4" id="KW-0963">Cytoplasm</keyword>
<evidence type="ECO:0000256" key="6">
    <source>
        <dbReference type="ARBA" id="ARBA00022741"/>
    </source>
</evidence>
<comment type="similarity">
    <text evidence="2 9">Belongs to the tubulin family.</text>
</comment>
<dbReference type="InterPro" id="IPR036525">
    <property type="entry name" value="Tubulin/FtsZ_GTPase_sf"/>
</dbReference>
<feature type="domain" description="Tubulin/FtsZ GTPase" evidence="11">
    <location>
        <begin position="112"/>
        <end position="318"/>
    </location>
</feature>
<evidence type="ECO:0000256" key="2">
    <source>
        <dbReference type="ARBA" id="ARBA00009636"/>
    </source>
</evidence>
<sequence length="536" mass="61176">MPDFFFFFKLHFVNKPLKSRKTRYIIIYFYIDFTNKPLQDTMPGETITLQVGQCGNQVGLQYWQQLSLEHGINSDGSSNPYPINTNNKFQFQNLTSTSNNNESSTKYRDDHPELFFTLSDSNRYTPRSILIDMEPSVIGKSTSTLPMFNPRNVHLSEQGNSAANNWINGYKYGTEEEEALINLIDREADKCNNLSNFQLFHSVAGGTGSGVGSKILELISDRYGHKKLLNTFSIFPSNEDTSDVVVQPYNTILTLKRLIDYSDATFIYHNDSLNRIENLLFNNNMQSNNNNNDDLFLGANKLIASVTASLSNPLRFPGYMYSSIESIISNLVPTPDLKFLTSAIAPFSSQKHNYINEYDMILELSNDRYKTNRVSNETNYITMLNYLIGDNLDQREIRKGILKSQQRTPFVPWAARSVQVVHGKKSPFIKSSNNLDGVQITNNTSIIEVFTKILKQYDLLIKRKAYLNRYYSSLEEENEVMELFSQSREAVKSIVEEYKACKELNYLDDEDDDDGDFGISGGADNDAITQDQDMDI</sequence>
<dbReference type="Proteomes" id="UP000002037">
    <property type="component" value="Unassembled WGS sequence"/>
</dbReference>
<protein>
    <recommendedName>
        <fullName evidence="3 9">Tubulin gamma chain</fullName>
    </recommendedName>
</protein>
<feature type="compositionally biased region" description="Polar residues" evidence="10">
    <location>
        <begin position="527"/>
        <end position="536"/>
    </location>
</feature>
<dbReference type="InterPro" id="IPR023123">
    <property type="entry name" value="Tubulin_C"/>
</dbReference>
<dbReference type="HOGENOM" id="CLU_015718_1_0_1"/>
<dbReference type="Gene3D" id="1.10.287.600">
    <property type="entry name" value="Helix hairpin bin"/>
    <property type="match status" value="1"/>
</dbReference>
<dbReference type="InterPro" id="IPR003008">
    <property type="entry name" value="Tubulin_FtsZ_GTPase"/>
</dbReference>
<dbReference type="GO" id="GO:0005200">
    <property type="term" value="F:structural constituent of cytoskeleton"/>
    <property type="evidence" value="ECO:0007669"/>
    <property type="project" value="EnsemblFungi"/>
</dbReference>
<evidence type="ECO:0000256" key="7">
    <source>
        <dbReference type="ARBA" id="ARBA00023134"/>
    </source>
</evidence>
<keyword evidence="6 9" id="KW-0547">Nucleotide-binding</keyword>
<dbReference type="Pfam" id="PF03953">
    <property type="entry name" value="Tubulin_C"/>
    <property type="match status" value="1"/>
</dbReference>
<dbReference type="GO" id="GO:0005822">
    <property type="term" value="C:inner plaque of spindle pole body"/>
    <property type="evidence" value="ECO:0007669"/>
    <property type="project" value="EnsemblFungi"/>
</dbReference>
<dbReference type="GO" id="GO:0005874">
    <property type="term" value="C:microtubule"/>
    <property type="evidence" value="ECO:0007669"/>
    <property type="project" value="UniProtKB-KW"/>
</dbReference>
<dbReference type="PRINTS" id="PR01161">
    <property type="entry name" value="TUBULIN"/>
</dbReference>
<dbReference type="GO" id="GO:0005525">
    <property type="term" value="F:GTP binding"/>
    <property type="evidence" value="ECO:0007669"/>
    <property type="project" value="UniProtKB-UniRule"/>
</dbReference>
<dbReference type="GO" id="GO:0007052">
    <property type="term" value="P:mitotic spindle organization"/>
    <property type="evidence" value="ECO:0007669"/>
    <property type="project" value="EnsemblFungi"/>
</dbReference>
<keyword evidence="5 9" id="KW-0493">Microtubule</keyword>
<feature type="domain" description="Tubulin/FtsZ 2-layer sandwich" evidence="12">
    <location>
        <begin position="320"/>
        <end position="455"/>
    </location>
</feature>